<dbReference type="Pfam" id="PF04266">
    <property type="entry name" value="ASCH"/>
    <property type="match status" value="1"/>
</dbReference>
<dbReference type="AlphaFoldDB" id="A0AAU6PW33"/>
<accession>A0AAU6PW33</accession>
<gene>
    <name evidence="2" type="ORF">MN210_18070</name>
</gene>
<sequence>MDEYHPTKLTQPQQHFLNQYLSTLTSEERKNIPNLDDIPAEHFCADEVNANECARLVELGIKTASCSLKDGWDYDSEPLPNIGSLTIVTDWEGRPICITQLTDIRIEKFKDVTEDFAQAEGEGDGTYDWWRDAHISFFTDYAQSVDSHFTQDSDLVLERFKKVYPL</sequence>
<dbReference type="KEGG" id="prae:MN210_18070"/>
<dbReference type="InterPro" id="IPR015947">
    <property type="entry name" value="PUA-like_sf"/>
</dbReference>
<evidence type="ECO:0000313" key="2">
    <source>
        <dbReference type="EMBL" id="WXX24652.1"/>
    </source>
</evidence>
<protein>
    <submittedName>
        <fullName evidence="2">ASCH domain-containing protein</fullName>
    </submittedName>
</protein>
<dbReference type="SMART" id="SM01022">
    <property type="entry name" value="ASCH"/>
    <property type="match status" value="1"/>
</dbReference>
<dbReference type="InterPro" id="IPR009326">
    <property type="entry name" value="DUF984"/>
</dbReference>
<feature type="domain" description="ASCH" evidence="1">
    <location>
        <begin position="41"/>
        <end position="164"/>
    </location>
</feature>
<dbReference type="RefSeq" id="WP_338412655.1">
    <property type="nucleotide sequence ID" value="NZ_CP093310.2"/>
</dbReference>
<evidence type="ECO:0000259" key="1">
    <source>
        <dbReference type="SMART" id="SM01022"/>
    </source>
</evidence>
<dbReference type="PANTHER" id="PTHR39203:SF1">
    <property type="entry name" value="CYTOPLASMIC PROTEIN"/>
    <property type="match status" value="1"/>
</dbReference>
<dbReference type="Gene3D" id="3.10.400.10">
    <property type="entry name" value="Sulfate adenylyltransferase"/>
    <property type="match status" value="1"/>
</dbReference>
<name>A0AAU6PW33_9GAMM</name>
<evidence type="ECO:0000313" key="3">
    <source>
        <dbReference type="Proteomes" id="UP000829560"/>
    </source>
</evidence>
<organism evidence="2 3">
    <name type="scientific">Psychrobacter raelei</name>
    <dbReference type="NCBI Taxonomy" id="2565531"/>
    <lineage>
        <taxon>Bacteria</taxon>
        <taxon>Pseudomonadati</taxon>
        <taxon>Pseudomonadota</taxon>
        <taxon>Gammaproteobacteria</taxon>
        <taxon>Moraxellales</taxon>
        <taxon>Moraxellaceae</taxon>
        <taxon>Psychrobacter</taxon>
    </lineage>
</organism>
<proteinExistence type="predicted"/>
<dbReference type="Proteomes" id="UP000829560">
    <property type="component" value="Chromosome"/>
</dbReference>
<dbReference type="PANTHER" id="PTHR39203">
    <property type="entry name" value="CYTOPLASMIC PROTEIN-RELATED"/>
    <property type="match status" value="1"/>
</dbReference>
<dbReference type="EMBL" id="CP093310">
    <property type="protein sequence ID" value="WXX24652.1"/>
    <property type="molecule type" value="Genomic_DNA"/>
</dbReference>
<keyword evidence="3" id="KW-1185">Reference proteome</keyword>
<dbReference type="PIRSF" id="PIRSF021320">
    <property type="entry name" value="DUF984"/>
    <property type="match status" value="1"/>
</dbReference>
<reference evidence="2" key="1">
    <citation type="submission" date="2024-03" db="EMBL/GenBank/DDBJ databases">
        <title>Psychrobacter raelis sp. nov. isolated from a dog with peritonitis.</title>
        <authorList>
            <person name="Schiavone A."/>
            <person name="Manzulli V."/>
            <person name="Camarda A."/>
            <person name="Cafiero M.A."/>
            <person name="Vasco I."/>
            <person name="Marino L."/>
            <person name="Pennuzzi G."/>
            <person name="Serrecchia L."/>
            <person name="Galante D."/>
            <person name="Pugliese N."/>
        </authorList>
    </citation>
    <scope>NUCLEOTIDE SEQUENCE</scope>
    <source>
        <strain evidence="2">PraFG1</strain>
    </source>
</reference>
<dbReference type="InterPro" id="IPR007374">
    <property type="entry name" value="ASCH_domain"/>
</dbReference>
<dbReference type="SUPFAM" id="SSF88697">
    <property type="entry name" value="PUA domain-like"/>
    <property type="match status" value="1"/>
</dbReference>
<dbReference type="CDD" id="cd06553">
    <property type="entry name" value="ASCH_Ef3133_like"/>
    <property type="match status" value="1"/>
</dbReference>